<evidence type="ECO:0000313" key="2">
    <source>
        <dbReference type="EMBL" id="SDE73140.1"/>
    </source>
</evidence>
<name>A0A1G7FB43_9ACTN</name>
<dbReference type="Proteomes" id="UP000198614">
    <property type="component" value="Unassembled WGS sequence"/>
</dbReference>
<dbReference type="AlphaFoldDB" id="A0A1G7FB43"/>
<feature type="region of interest" description="Disordered" evidence="1">
    <location>
        <begin position="1"/>
        <end position="53"/>
    </location>
</feature>
<sequence length="91" mass="9966">MRVGDRIRVPRPFPDPAEQTAAGQHLAALEQGRVRDRGRAATGAVGRDGTEGRARVAYRQGPIASCRERRARNSRPRTVCSLVCVTWAISL</sequence>
<dbReference type="EMBL" id="FNAX01000003">
    <property type="protein sequence ID" value="SDE73140.1"/>
    <property type="molecule type" value="Genomic_DNA"/>
</dbReference>
<organism evidence="2 3">
    <name type="scientific">Streptomyces griseoaurantiacus</name>
    <dbReference type="NCBI Taxonomy" id="68213"/>
    <lineage>
        <taxon>Bacteria</taxon>
        <taxon>Bacillati</taxon>
        <taxon>Actinomycetota</taxon>
        <taxon>Actinomycetes</taxon>
        <taxon>Kitasatosporales</taxon>
        <taxon>Streptomycetaceae</taxon>
        <taxon>Streptomyces</taxon>
        <taxon>Streptomyces aurantiacus group</taxon>
    </lineage>
</organism>
<proteinExistence type="predicted"/>
<gene>
    <name evidence="2" type="ORF">SAMN05216260_103300</name>
</gene>
<evidence type="ECO:0000313" key="3">
    <source>
        <dbReference type="Proteomes" id="UP000198614"/>
    </source>
</evidence>
<reference evidence="2 3" key="1">
    <citation type="submission" date="2016-10" db="EMBL/GenBank/DDBJ databases">
        <authorList>
            <person name="de Groot N.N."/>
        </authorList>
    </citation>
    <scope>NUCLEOTIDE SEQUENCE [LARGE SCALE GENOMIC DNA]</scope>
    <source>
        <strain evidence="2 3">CGMCC 4.1859</strain>
    </source>
</reference>
<accession>A0A1G7FB43</accession>
<protein>
    <submittedName>
        <fullName evidence="2">Uncharacterized protein</fullName>
    </submittedName>
</protein>
<evidence type="ECO:0000256" key="1">
    <source>
        <dbReference type="SAM" id="MobiDB-lite"/>
    </source>
</evidence>